<sequence length="62" mass="7156">MMDKEPPTNLLLKLDPHNVLLQTKKDQVNLVFFIVSDHVMIDGFDEFLLVDGFGQKTVHARF</sequence>
<organism evidence="1 2">
    <name type="scientific">Faucicola osloensis</name>
    <name type="common">Moraxella osloensis</name>
    <dbReference type="NCBI Taxonomy" id="34062"/>
    <lineage>
        <taxon>Bacteria</taxon>
        <taxon>Pseudomonadati</taxon>
        <taxon>Pseudomonadota</taxon>
        <taxon>Gammaproteobacteria</taxon>
        <taxon>Moraxellales</taxon>
        <taxon>Moraxellaceae</taxon>
        <taxon>Faucicola</taxon>
    </lineage>
</organism>
<protein>
    <submittedName>
        <fullName evidence="1">Uncharacterized protein</fullName>
    </submittedName>
</protein>
<accession>A0A378QCH6</accession>
<dbReference type="AlphaFoldDB" id="A0A378QCH6"/>
<proteinExistence type="predicted"/>
<dbReference type="Proteomes" id="UP000255230">
    <property type="component" value="Unassembled WGS sequence"/>
</dbReference>
<name>A0A378QCH6_FAUOS</name>
<reference evidence="1 2" key="1">
    <citation type="submission" date="2018-06" db="EMBL/GenBank/DDBJ databases">
        <authorList>
            <consortium name="Pathogen Informatics"/>
            <person name="Doyle S."/>
        </authorList>
    </citation>
    <scope>NUCLEOTIDE SEQUENCE [LARGE SCALE GENOMIC DNA]</scope>
    <source>
        <strain evidence="1 2">NCTC10465</strain>
    </source>
</reference>
<evidence type="ECO:0000313" key="1">
    <source>
        <dbReference type="EMBL" id="STY98372.1"/>
    </source>
</evidence>
<evidence type="ECO:0000313" key="2">
    <source>
        <dbReference type="Proteomes" id="UP000255230"/>
    </source>
</evidence>
<keyword evidence="2" id="KW-1185">Reference proteome</keyword>
<dbReference type="EMBL" id="UGPY01000001">
    <property type="protein sequence ID" value="STY98372.1"/>
    <property type="molecule type" value="Genomic_DNA"/>
</dbReference>
<gene>
    <name evidence="1" type="ORF">NCTC10465_02183</name>
</gene>